<evidence type="ECO:0000259" key="4">
    <source>
        <dbReference type="SMART" id="SM00478"/>
    </source>
</evidence>
<dbReference type="InterPro" id="IPR051912">
    <property type="entry name" value="Alkylbase_DNA_Glycosylase/TA"/>
</dbReference>
<dbReference type="SMART" id="SM00478">
    <property type="entry name" value="ENDO3c"/>
    <property type="match status" value="1"/>
</dbReference>
<organism evidence="5">
    <name type="scientific">freshwater metagenome</name>
    <dbReference type="NCBI Taxonomy" id="449393"/>
    <lineage>
        <taxon>unclassified sequences</taxon>
        <taxon>metagenomes</taxon>
        <taxon>ecological metagenomes</taxon>
    </lineage>
</organism>
<sequence>MARDNGAIISEREMRKAVADLSLRDRRLATIIAAHPLCTVGRNPKPISHFEALVESVISQQLAVKAADTIHGRVLKLAGGKISPNKILQISESAMREAGVSGAKFKTIQGLADAADSKKLNINKLHEIENDQEIFEKLTSLWGIGPWTVDMFMMFQLGRLDIWPTGDLGVRRGYEKIYKLKEEIAPKDLDKKGDKFKPYRSIVAWYCWRALEK</sequence>
<dbReference type="EMBL" id="CAEZZY010000038">
    <property type="protein sequence ID" value="CAB4776839.1"/>
    <property type="molecule type" value="Genomic_DNA"/>
</dbReference>
<accession>A0A6J6VZM6</accession>
<protein>
    <submittedName>
        <fullName evidence="5">Unannotated protein</fullName>
    </submittedName>
</protein>
<dbReference type="GO" id="GO:0043916">
    <property type="term" value="F:DNA-7-methylguanine glycosylase activity"/>
    <property type="evidence" value="ECO:0007669"/>
    <property type="project" value="TreeGrafter"/>
</dbReference>
<comment type="similarity">
    <text evidence="1">Belongs to the alkylbase DNA glycosidase AlkA family.</text>
</comment>
<dbReference type="InterPro" id="IPR003265">
    <property type="entry name" value="HhH-GPD_domain"/>
</dbReference>
<dbReference type="PANTHER" id="PTHR43003">
    <property type="entry name" value="DNA-3-METHYLADENINE GLYCOSYLASE"/>
    <property type="match status" value="1"/>
</dbReference>
<dbReference type="GO" id="GO:0032131">
    <property type="term" value="F:alkylated DNA binding"/>
    <property type="evidence" value="ECO:0007669"/>
    <property type="project" value="TreeGrafter"/>
</dbReference>
<dbReference type="AlphaFoldDB" id="A0A6J6VZM6"/>
<dbReference type="CDD" id="cd00056">
    <property type="entry name" value="ENDO3c"/>
    <property type="match status" value="1"/>
</dbReference>
<dbReference type="Gene3D" id="1.10.340.30">
    <property type="entry name" value="Hypothetical protein, domain 2"/>
    <property type="match status" value="1"/>
</dbReference>
<gene>
    <name evidence="5" type="ORF">UFOPK2928_00499</name>
</gene>
<dbReference type="PANTHER" id="PTHR43003:SF5">
    <property type="entry name" value="DNA-3-METHYLADENINE GLYCOSYLASE"/>
    <property type="match status" value="1"/>
</dbReference>
<evidence type="ECO:0000256" key="2">
    <source>
        <dbReference type="ARBA" id="ARBA00022763"/>
    </source>
</evidence>
<dbReference type="GO" id="GO:0006307">
    <property type="term" value="P:DNA alkylation repair"/>
    <property type="evidence" value="ECO:0007669"/>
    <property type="project" value="TreeGrafter"/>
</dbReference>
<dbReference type="InterPro" id="IPR011257">
    <property type="entry name" value="DNA_glycosylase"/>
</dbReference>
<dbReference type="GO" id="GO:0005737">
    <property type="term" value="C:cytoplasm"/>
    <property type="evidence" value="ECO:0007669"/>
    <property type="project" value="TreeGrafter"/>
</dbReference>
<evidence type="ECO:0000256" key="1">
    <source>
        <dbReference type="ARBA" id="ARBA00010817"/>
    </source>
</evidence>
<keyword evidence="3" id="KW-0234">DNA repair</keyword>
<evidence type="ECO:0000313" key="5">
    <source>
        <dbReference type="EMBL" id="CAB4776839.1"/>
    </source>
</evidence>
<evidence type="ECO:0000256" key="3">
    <source>
        <dbReference type="ARBA" id="ARBA00023204"/>
    </source>
</evidence>
<reference evidence="5" key="1">
    <citation type="submission" date="2020-05" db="EMBL/GenBank/DDBJ databases">
        <authorList>
            <person name="Chiriac C."/>
            <person name="Salcher M."/>
            <person name="Ghai R."/>
            <person name="Kavagutti S V."/>
        </authorList>
    </citation>
    <scope>NUCLEOTIDE SEQUENCE</scope>
</reference>
<dbReference type="SUPFAM" id="SSF48150">
    <property type="entry name" value="DNA-glycosylase"/>
    <property type="match status" value="1"/>
</dbReference>
<dbReference type="FunFam" id="1.10.340.30:FF:000004">
    <property type="entry name" value="DNA-3-methyladenine glycosylase II"/>
    <property type="match status" value="1"/>
</dbReference>
<dbReference type="Pfam" id="PF00730">
    <property type="entry name" value="HhH-GPD"/>
    <property type="match status" value="1"/>
</dbReference>
<name>A0A6J6VZM6_9ZZZZ</name>
<dbReference type="Gene3D" id="1.10.1670.40">
    <property type="match status" value="1"/>
</dbReference>
<proteinExistence type="inferred from homology"/>
<dbReference type="GO" id="GO:0006285">
    <property type="term" value="P:base-excision repair, AP site formation"/>
    <property type="evidence" value="ECO:0007669"/>
    <property type="project" value="TreeGrafter"/>
</dbReference>
<dbReference type="GO" id="GO:0032993">
    <property type="term" value="C:protein-DNA complex"/>
    <property type="evidence" value="ECO:0007669"/>
    <property type="project" value="TreeGrafter"/>
</dbReference>
<dbReference type="GO" id="GO:0008725">
    <property type="term" value="F:DNA-3-methyladenine glycosylase activity"/>
    <property type="evidence" value="ECO:0007669"/>
    <property type="project" value="TreeGrafter"/>
</dbReference>
<keyword evidence="2" id="KW-0227">DNA damage</keyword>
<feature type="domain" description="HhH-GPD" evidence="4">
    <location>
        <begin position="58"/>
        <end position="212"/>
    </location>
</feature>